<keyword evidence="1" id="KW-0175">Coiled coil</keyword>
<feature type="coiled-coil region" evidence="1">
    <location>
        <begin position="110"/>
        <end position="179"/>
    </location>
</feature>
<dbReference type="Proteomes" id="UP001075354">
    <property type="component" value="Chromosome 16"/>
</dbReference>
<name>A0AAV7X730_9NEOP</name>
<evidence type="ECO:0000256" key="1">
    <source>
        <dbReference type="SAM" id="Coils"/>
    </source>
</evidence>
<evidence type="ECO:0000313" key="3">
    <source>
        <dbReference type="EMBL" id="KAJ1519441.1"/>
    </source>
</evidence>
<comment type="caution">
    <text evidence="3">The sequence shown here is derived from an EMBL/GenBank/DDBJ whole genome shotgun (WGS) entry which is preliminary data.</text>
</comment>
<dbReference type="EMBL" id="JAPTSV010000016">
    <property type="protein sequence ID" value="KAJ1519441.1"/>
    <property type="molecule type" value="Genomic_DNA"/>
</dbReference>
<organism evidence="3 4">
    <name type="scientific">Megalurothrips usitatus</name>
    <name type="common">bean blossom thrips</name>
    <dbReference type="NCBI Taxonomy" id="439358"/>
    <lineage>
        <taxon>Eukaryota</taxon>
        <taxon>Metazoa</taxon>
        <taxon>Ecdysozoa</taxon>
        <taxon>Arthropoda</taxon>
        <taxon>Hexapoda</taxon>
        <taxon>Insecta</taxon>
        <taxon>Pterygota</taxon>
        <taxon>Neoptera</taxon>
        <taxon>Paraneoptera</taxon>
        <taxon>Thysanoptera</taxon>
        <taxon>Terebrantia</taxon>
        <taxon>Thripoidea</taxon>
        <taxon>Thripidae</taxon>
        <taxon>Megalurothrips</taxon>
    </lineage>
</organism>
<feature type="region of interest" description="Disordered" evidence="2">
    <location>
        <begin position="345"/>
        <end position="376"/>
    </location>
</feature>
<dbReference type="AlphaFoldDB" id="A0AAV7X730"/>
<proteinExistence type="predicted"/>
<sequence>MSAIESLNTLMLSEQDYQSKIEAVKVKTDQLCAQMNELHMRQTKEFEEDIRCVEKDLELLASESEKCVSEFCGNMKSLGELNSEKNKILLHLNATIEKHKAESERNACQLNLLAEEKKERTKRVNELNDKASQLTKEIEIRQERHQENSLSVEKDEMKLKEVNDLIAGLEVSYNTLQSEHTKFVHDSETDKQVYMKGLQDFQNTSNLRLDEVKALQKQINVWKDKINKEKASHKGDDACSDLKVDAESSRVEMTEVEKSVQEWGAKVFASEAEASKAETEAGITRRILEQLKSKIAAHRAEKNKRQVKVQEPIFKVPTPVCITQKVVTPQFSATVSSDTELTPRSILKASSKSPTPQQRKSVTFIDFDDGSSSSSSIMLEPEMIDRIAANPAAKSIIEAQHRERQEAKRKLV</sequence>
<feature type="compositionally biased region" description="Polar residues" evidence="2">
    <location>
        <begin position="345"/>
        <end position="361"/>
    </location>
</feature>
<evidence type="ECO:0000256" key="2">
    <source>
        <dbReference type="SAM" id="MobiDB-lite"/>
    </source>
</evidence>
<gene>
    <name evidence="3" type="ORF">ONE63_004733</name>
</gene>
<reference evidence="3" key="1">
    <citation type="submission" date="2022-12" db="EMBL/GenBank/DDBJ databases">
        <title>Chromosome-level genome assembly of the bean flower thrips Megalurothrips usitatus.</title>
        <authorList>
            <person name="Ma L."/>
            <person name="Liu Q."/>
            <person name="Li H."/>
            <person name="Cai W."/>
        </authorList>
    </citation>
    <scope>NUCLEOTIDE SEQUENCE</scope>
    <source>
        <strain evidence="3">Cailab_2022a</strain>
    </source>
</reference>
<protein>
    <submittedName>
        <fullName evidence="3">Uncharacterized protein</fullName>
    </submittedName>
</protein>
<keyword evidence="4" id="KW-1185">Reference proteome</keyword>
<accession>A0AAV7X730</accession>
<evidence type="ECO:0000313" key="4">
    <source>
        <dbReference type="Proteomes" id="UP001075354"/>
    </source>
</evidence>